<dbReference type="InterPro" id="IPR012334">
    <property type="entry name" value="Pectin_lyas_fold"/>
</dbReference>
<comment type="similarity">
    <text evidence="1">Belongs to the pectinesterase family.</text>
</comment>
<dbReference type="RefSeq" id="WP_354601922.1">
    <property type="nucleotide sequence ID" value="NZ_JBEWZI010000017.1"/>
</dbReference>
<keyword evidence="2 5" id="KW-0378">Hydrolase</keyword>
<reference evidence="7 8" key="1">
    <citation type="submission" date="2024-07" db="EMBL/GenBank/DDBJ databases">
        <title>Uliginosibacterium flavum JJ3220;KACC:17644.</title>
        <authorList>
            <person name="Kim M.K."/>
        </authorList>
    </citation>
    <scope>NUCLEOTIDE SEQUENCE [LARGE SCALE GENOMIC DNA]</scope>
    <source>
        <strain evidence="7 8">KACC:17644</strain>
    </source>
</reference>
<feature type="active site" evidence="4">
    <location>
        <position position="252"/>
    </location>
</feature>
<evidence type="ECO:0000256" key="1">
    <source>
        <dbReference type="ARBA" id="ARBA00008891"/>
    </source>
</evidence>
<name>A0ABV2TNH1_9RHOO</name>
<evidence type="ECO:0000313" key="7">
    <source>
        <dbReference type="EMBL" id="MET7015464.1"/>
    </source>
</evidence>
<dbReference type="InterPro" id="IPR000070">
    <property type="entry name" value="Pectinesterase_cat"/>
</dbReference>
<dbReference type="InterPro" id="IPR011050">
    <property type="entry name" value="Pectin_lyase_fold/virulence"/>
</dbReference>
<evidence type="ECO:0000256" key="3">
    <source>
        <dbReference type="ARBA" id="ARBA00023085"/>
    </source>
</evidence>
<evidence type="ECO:0000313" key="8">
    <source>
        <dbReference type="Proteomes" id="UP001549691"/>
    </source>
</evidence>
<evidence type="ECO:0000256" key="2">
    <source>
        <dbReference type="ARBA" id="ARBA00022801"/>
    </source>
</evidence>
<dbReference type="InterPro" id="IPR033131">
    <property type="entry name" value="Pectinesterase_Asp_AS"/>
</dbReference>
<dbReference type="PROSITE" id="PS00503">
    <property type="entry name" value="PECTINESTERASE_2"/>
    <property type="match status" value="1"/>
</dbReference>
<organism evidence="7 8">
    <name type="scientific">Uliginosibacterium flavum</name>
    <dbReference type="NCBI Taxonomy" id="1396831"/>
    <lineage>
        <taxon>Bacteria</taxon>
        <taxon>Pseudomonadati</taxon>
        <taxon>Pseudomonadota</taxon>
        <taxon>Betaproteobacteria</taxon>
        <taxon>Rhodocyclales</taxon>
        <taxon>Zoogloeaceae</taxon>
        <taxon>Uliginosibacterium</taxon>
    </lineage>
</organism>
<dbReference type="PANTHER" id="PTHR31321">
    <property type="entry name" value="ACYL-COA THIOESTER HYDROLASE YBHC-RELATED"/>
    <property type="match status" value="1"/>
</dbReference>
<keyword evidence="3 5" id="KW-0063">Aspartyl esterase</keyword>
<dbReference type="EC" id="3.1.1.11" evidence="5"/>
<dbReference type="Proteomes" id="UP001549691">
    <property type="component" value="Unassembled WGS sequence"/>
</dbReference>
<evidence type="ECO:0000256" key="4">
    <source>
        <dbReference type="PROSITE-ProRule" id="PRU10040"/>
    </source>
</evidence>
<dbReference type="Gene3D" id="2.160.20.10">
    <property type="entry name" value="Single-stranded right-handed beta-helix, Pectin lyase-like"/>
    <property type="match status" value="1"/>
</dbReference>
<evidence type="ECO:0000259" key="6">
    <source>
        <dbReference type="Pfam" id="PF01095"/>
    </source>
</evidence>
<feature type="signal peptide" evidence="5">
    <location>
        <begin position="1"/>
        <end position="26"/>
    </location>
</feature>
<protein>
    <recommendedName>
        <fullName evidence="5">Pectinesterase</fullName>
        <ecNumber evidence="5">3.1.1.11</ecNumber>
    </recommendedName>
</protein>
<accession>A0ABV2TNH1</accession>
<sequence>MHTIFTRSSVFAAIAVSALLSLPALAVSSTTARPQLTSSQAASYTLAKYMSNGGGWDPSSGVGAISGFTANYKVAADGTATYKTIQAAITAAVKAGGTTRKYISVKAGSYKEVVCVPASAPPITLYGLDASAGNTVIYYGNSNLTPKSAGSATHACTSNSSATTVGTSSSATFNVAATDFRARNLTFKNSYTEGSYSGSNQAAIALSVRGDKAIFENVQVIGNQDTLYIGSYSYSTTNRAFFKASFIQGDTDFIFGHGTAAFYGCTIQYNATRLGSSAASYIFAPSTQSSNSYGFLVVSSTLNYAGGAPNNVVYLGRNWAESGAKAQLVIRETAIGAHVRKTAPWGPGTNGAAYSSSTARFSEYLNTGTGSGN</sequence>
<dbReference type="EMBL" id="JBEWZI010000017">
    <property type="protein sequence ID" value="MET7015464.1"/>
    <property type="molecule type" value="Genomic_DNA"/>
</dbReference>
<keyword evidence="5" id="KW-0732">Signal</keyword>
<comment type="caution">
    <text evidence="7">The sequence shown here is derived from an EMBL/GenBank/DDBJ whole genome shotgun (WGS) entry which is preliminary data.</text>
</comment>
<comment type="pathway">
    <text evidence="5">Glycan metabolism; pectin degradation; 2-dehydro-3-deoxy-D-gluconate from pectin: step 1/5.</text>
</comment>
<dbReference type="Pfam" id="PF01095">
    <property type="entry name" value="Pectinesterase"/>
    <property type="match status" value="1"/>
</dbReference>
<comment type="catalytic activity">
    <reaction evidence="5">
        <text>[(1-&gt;4)-alpha-D-galacturonosyl methyl ester](n) + n H2O = [(1-&gt;4)-alpha-D-galacturonosyl](n) + n methanol + n H(+)</text>
        <dbReference type="Rhea" id="RHEA:22380"/>
        <dbReference type="Rhea" id="RHEA-COMP:14570"/>
        <dbReference type="Rhea" id="RHEA-COMP:14573"/>
        <dbReference type="ChEBI" id="CHEBI:15377"/>
        <dbReference type="ChEBI" id="CHEBI:15378"/>
        <dbReference type="ChEBI" id="CHEBI:17790"/>
        <dbReference type="ChEBI" id="CHEBI:140522"/>
        <dbReference type="ChEBI" id="CHEBI:140523"/>
        <dbReference type="EC" id="3.1.1.11"/>
    </reaction>
</comment>
<evidence type="ECO:0000256" key="5">
    <source>
        <dbReference type="RuleBase" id="RU000589"/>
    </source>
</evidence>
<gene>
    <name evidence="7" type="ORF">ABXR19_14850</name>
</gene>
<keyword evidence="8" id="KW-1185">Reference proteome</keyword>
<proteinExistence type="inferred from homology"/>
<dbReference type="PANTHER" id="PTHR31321:SF57">
    <property type="entry name" value="PECTINESTERASE 53-RELATED"/>
    <property type="match status" value="1"/>
</dbReference>
<feature type="chain" id="PRO_5045012051" description="Pectinesterase" evidence="5">
    <location>
        <begin position="27"/>
        <end position="373"/>
    </location>
</feature>
<feature type="domain" description="Pectinesterase catalytic" evidence="6">
    <location>
        <begin position="73"/>
        <end position="372"/>
    </location>
</feature>
<dbReference type="SUPFAM" id="SSF51126">
    <property type="entry name" value="Pectin lyase-like"/>
    <property type="match status" value="1"/>
</dbReference>